<evidence type="ECO:0000256" key="2">
    <source>
        <dbReference type="ARBA" id="ARBA00010023"/>
    </source>
</evidence>
<reference evidence="7 8" key="1">
    <citation type="submission" date="2019-04" db="EMBL/GenBank/DDBJ databases">
        <title>Annotation for the trematode Fasciola gigantica.</title>
        <authorList>
            <person name="Choi Y.-J."/>
        </authorList>
    </citation>
    <scope>NUCLEOTIDE SEQUENCE [LARGE SCALE GENOMIC DNA]</scope>
    <source>
        <strain evidence="7">Uganda_cow_1</strain>
    </source>
</reference>
<keyword evidence="4 6" id="KW-1133">Transmembrane helix</keyword>
<dbReference type="Pfam" id="PF10233">
    <property type="entry name" value="Cg6151-P"/>
    <property type="match status" value="1"/>
</dbReference>
<evidence type="ECO:0000313" key="8">
    <source>
        <dbReference type="Proteomes" id="UP000316759"/>
    </source>
</evidence>
<dbReference type="SMART" id="SM01077">
    <property type="entry name" value="Cg6151-P"/>
    <property type="match status" value="1"/>
</dbReference>
<gene>
    <name evidence="7" type="ORF">FGIG_00222</name>
</gene>
<keyword evidence="8" id="KW-1185">Reference proteome</keyword>
<dbReference type="AlphaFoldDB" id="A0A504YHJ8"/>
<dbReference type="EMBL" id="SUNJ01009106">
    <property type="protein sequence ID" value="TPP60684.1"/>
    <property type="molecule type" value="Genomic_DNA"/>
</dbReference>
<feature type="transmembrane region" description="Helical" evidence="6">
    <location>
        <begin position="12"/>
        <end position="34"/>
    </location>
</feature>
<evidence type="ECO:0000256" key="3">
    <source>
        <dbReference type="ARBA" id="ARBA00022692"/>
    </source>
</evidence>
<dbReference type="GO" id="GO:0012505">
    <property type="term" value="C:endomembrane system"/>
    <property type="evidence" value="ECO:0007669"/>
    <property type="project" value="UniProtKB-SubCell"/>
</dbReference>
<comment type="similarity">
    <text evidence="2">Belongs to the calcium channel flower family.</text>
</comment>
<evidence type="ECO:0008006" key="9">
    <source>
        <dbReference type="Google" id="ProtNLM"/>
    </source>
</evidence>
<evidence type="ECO:0000313" key="7">
    <source>
        <dbReference type="EMBL" id="TPP60684.1"/>
    </source>
</evidence>
<dbReference type="GO" id="GO:0016192">
    <property type="term" value="P:vesicle-mediated transport"/>
    <property type="evidence" value="ECO:0007669"/>
    <property type="project" value="TreeGrafter"/>
</dbReference>
<keyword evidence="3 6" id="KW-0812">Transmembrane</keyword>
<comment type="subcellular location">
    <subcellularLocation>
        <location evidence="1">Endomembrane system</location>
        <topology evidence="1">Multi-pass membrane protein</topology>
    </subcellularLocation>
</comment>
<comment type="caution">
    <text evidence="7">The sequence shown here is derived from an EMBL/GenBank/DDBJ whole genome shotgun (WGS) entry which is preliminary data.</text>
</comment>
<feature type="transmembrane region" description="Helical" evidence="6">
    <location>
        <begin position="40"/>
        <end position="63"/>
    </location>
</feature>
<organism evidence="7 8">
    <name type="scientific">Fasciola gigantica</name>
    <name type="common">Giant liver fluke</name>
    <dbReference type="NCBI Taxonomy" id="46835"/>
    <lineage>
        <taxon>Eukaryota</taxon>
        <taxon>Metazoa</taxon>
        <taxon>Spiralia</taxon>
        <taxon>Lophotrochozoa</taxon>
        <taxon>Platyhelminthes</taxon>
        <taxon>Trematoda</taxon>
        <taxon>Digenea</taxon>
        <taxon>Plagiorchiida</taxon>
        <taxon>Echinostomata</taxon>
        <taxon>Echinostomatoidea</taxon>
        <taxon>Fasciolidae</taxon>
        <taxon>Fasciola</taxon>
    </lineage>
</organism>
<accession>A0A504YHJ8</accession>
<evidence type="ECO:0000256" key="1">
    <source>
        <dbReference type="ARBA" id="ARBA00004127"/>
    </source>
</evidence>
<dbReference type="OrthoDB" id="9934994at2759"/>
<dbReference type="PANTHER" id="PTHR13314">
    <property type="entry name" value="CALCIUM CHANNEL FLOWER HOMOLOG"/>
    <property type="match status" value="1"/>
</dbReference>
<evidence type="ECO:0000256" key="4">
    <source>
        <dbReference type="ARBA" id="ARBA00022989"/>
    </source>
</evidence>
<proteinExistence type="inferred from homology"/>
<protein>
    <recommendedName>
        <fullName evidence="9">Calcium channel flower</fullName>
    </recommendedName>
</protein>
<dbReference type="Proteomes" id="UP000316759">
    <property type="component" value="Unassembled WGS sequence"/>
</dbReference>
<evidence type="ECO:0000256" key="6">
    <source>
        <dbReference type="SAM" id="Phobius"/>
    </source>
</evidence>
<feature type="transmembrane region" description="Helical" evidence="6">
    <location>
        <begin position="84"/>
        <end position="110"/>
    </location>
</feature>
<name>A0A504YHJ8_FASGI</name>
<dbReference type="PANTHER" id="PTHR13314:SF2">
    <property type="entry name" value="CALCIUM CHANNEL FLOWER HOMOLOG"/>
    <property type="match status" value="1"/>
</dbReference>
<dbReference type="InterPro" id="IPR019365">
    <property type="entry name" value="TVP18/Ca-channel_flower"/>
</dbReference>
<keyword evidence="5 6" id="KW-0472">Membrane</keyword>
<dbReference type="GO" id="GO:0016020">
    <property type="term" value="C:membrane"/>
    <property type="evidence" value="ECO:0007669"/>
    <property type="project" value="InterPro"/>
</dbReference>
<evidence type="ECO:0000256" key="5">
    <source>
        <dbReference type="ARBA" id="ARBA00023136"/>
    </source>
</evidence>
<sequence>MADHGPWYVKYASKVLGVVTSVVCFVTGIVSLIGLSVGCIIAGVILILISIVVMTLEAPFCCAMIPQLQKLNDFSERRSPLQRIIFYGIAAVLPVSMCFGISTIFSALVLGGSCAFNVWKYIQERRAPRTGDTAGIVIGSAPPSSVTAEMGQAAPPQSSQIGLRDQLVEKAAVGTVRGAMSGGYPSGPYSGF</sequence>